<dbReference type="GO" id="GO:0010976">
    <property type="term" value="P:positive regulation of neuron projection development"/>
    <property type="evidence" value="ECO:0007669"/>
    <property type="project" value="TreeGrafter"/>
</dbReference>
<comment type="caution">
    <text evidence="2">The sequence shown here is derived from an EMBL/GenBank/DDBJ whole genome shotgun (WGS) entry which is preliminary data.</text>
</comment>
<keyword evidence="3" id="KW-1185">Reference proteome</keyword>
<dbReference type="InterPro" id="IPR050122">
    <property type="entry name" value="RTK"/>
</dbReference>
<feature type="domain" description="Protein kinase" evidence="1">
    <location>
        <begin position="155"/>
        <end position="431"/>
    </location>
</feature>
<organism evidence="2 3">
    <name type="scientific">Ignelater luminosus</name>
    <name type="common">Cucubano</name>
    <name type="synonym">Pyrophorus luminosus</name>
    <dbReference type="NCBI Taxonomy" id="2038154"/>
    <lineage>
        <taxon>Eukaryota</taxon>
        <taxon>Metazoa</taxon>
        <taxon>Ecdysozoa</taxon>
        <taxon>Arthropoda</taxon>
        <taxon>Hexapoda</taxon>
        <taxon>Insecta</taxon>
        <taxon>Pterygota</taxon>
        <taxon>Neoptera</taxon>
        <taxon>Endopterygota</taxon>
        <taxon>Coleoptera</taxon>
        <taxon>Polyphaga</taxon>
        <taxon>Elateriformia</taxon>
        <taxon>Elateroidea</taxon>
        <taxon>Elateridae</taxon>
        <taxon>Agrypninae</taxon>
        <taxon>Pyrophorini</taxon>
        <taxon>Ignelater</taxon>
    </lineage>
</organism>
<dbReference type="GO" id="GO:0005886">
    <property type="term" value="C:plasma membrane"/>
    <property type="evidence" value="ECO:0007669"/>
    <property type="project" value="TreeGrafter"/>
</dbReference>
<dbReference type="Gene3D" id="3.30.200.20">
    <property type="entry name" value="Phosphorylase Kinase, domain 1"/>
    <property type="match status" value="1"/>
</dbReference>
<dbReference type="InterPro" id="IPR000719">
    <property type="entry name" value="Prot_kinase_dom"/>
</dbReference>
<dbReference type="CDD" id="cd05051">
    <property type="entry name" value="PTKc_DDR"/>
    <property type="match status" value="1"/>
</dbReference>
<proteinExistence type="predicted"/>
<dbReference type="GO" id="GO:0043235">
    <property type="term" value="C:receptor complex"/>
    <property type="evidence" value="ECO:0007669"/>
    <property type="project" value="TreeGrafter"/>
</dbReference>
<evidence type="ECO:0000313" key="3">
    <source>
        <dbReference type="Proteomes" id="UP000801492"/>
    </source>
</evidence>
<dbReference type="PROSITE" id="PS00109">
    <property type="entry name" value="PROTEIN_KINASE_TYR"/>
    <property type="match status" value="1"/>
</dbReference>
<reference evidence="2" key="1">
    <citation type="submission" date="2019-08" db="EMBL/GenBank/DDBJ databases">
        <title>The genome of the North American firefly Photinus pyralis.</title>
        <authorList>
            <consortium name="Photinus pyralis genome working group"/>
            <person name="Fallon T.R."/>
            <person name="Sander Lower S.E."/>
            <person name="Weng J.-K."/>
        </authorList>
    </citation>
    <scope>NUCLEOTIDE SEQUENCE</scope>
    <source>
        <strain evidence="2">TRF0915ILg1</strain>
        <tissue evidence="2">Whole body</tissue>
    </source>
</reference>
<evidence type="ECO:0000313" key="2">
    <source>
        <dbReference type="EMBL" id="KAF2887700.1"/>
    </source>
</evidence>
<dbReference type="PANTHER" id="PTHR24416:SF580">
    <property type="entry name" value="DISCOIDIN DOMAIN RECEPTOR, ISOFORM F"/>
    <property type="match status" value="1"/>
</dbReference>
<dbReference type="InterPro" id="IPR008266">
    <property type="entry name" value="Tyr_kinase_AS"/>
</dbReference>
<dbReference type="GO" id="GO:0005524">
    <property type="term" value="F:ATP binding"/>
    <property type="evidence" value="ECO:0007669"/>
    <property type="project" value="InterPro"/>
</dbReference>
<dbReference type="InterPro" id="IPR001245">
    <property type="entry name" value="Ser-Thr/Tyr_kinase_cat_dom"/>
</dbReference>
<dbReference type="Proteomes" id="UP000801492">
    <property type="component" value="Unassembled WGS sequence"/>
</dbReference>
<dbReference type="Pfam" id="PF07714">
    <property type="entry name" value="PK_Tyr_Ser-Thr"/>
    <property type="match status" value="1"/>
</dbReference>
<dbReference type="InterPro" id="IPR011009">
    <property type="entry name" value="Kinase-like_dom_sf"/>
</dbReference>
<dbReference type="FunFam" id="1.10.510.10:FF:000053">
    <property type="entry name" value="Epithelial discoidin domain-containing receptor 1"/>
    <property type="match status" value="1"/>
</dbReference>
<sequence length="443" mass="50717">MEIEDDTFDKSVSCQEPSRSNIYARHLSANSPIYADVPDIVRNKEYSVPNHVINHLHPEPPPTPARGPPSLLNFLPKPPPIPPPPEIYSTNPEIYNTDSEVHKPLPTAPSLSPTSLRASDCKINHHFMLPLSPEPDDYSECDEDVEIREFPREQLRIIEKLGDGQFGDLHLCEVQWRLNNLVNSECKLVVVQTLRSETYTTEFNKEVRNLARLRDPNIAQLLGACLECEPFFAVREYSEMGDLCQFLQDHVAETATPLASTASSLSYGCLIYMATQIASGMKYLESMRFIHKDLATRNCLVGKQYKIKVSDLGSGRTLYTNDYCILGSKALPIRWMAWESVLLGKYSSKSDVWSFAVTLWEILTFAREQPFEEFSDEKIIENVTCFYQDTGRHILLSVPINCPKEIYDLMCECWQRNESDRPTFREIHLFLQRKNLGYNPELN</sequence>
<dbReference type="PANTHER" id="PTHR24416">
    <property type="entry name" value="TYROSINE-PROTEIN KINASE RECEPTOR"/>
    <property type="match status" value="1"/>
</dbReference>
<dbReference type="OrthoDB" id="6071166at2759"/>
<name>A0A8K0G0V2_IGNLU</name>
<gene>
    <name evidence="2" type="ORF">ILUMI_18472</name>
</gene>
<dbReference type="GO" id="GO:0038062">
    <property type="term" value="F:protein tyrosine kinase collagen receptor activity"/>
    <property type="evidence" value="ECO:0007669"/>
    <property type="project" value="TreeGrafter"/>
</dbReference>
<dbReference type="SUPFAM" id="SSF56112">
    <property type="entry name" value="Protein kinase-like (PK-like)"/>
    <property type="match status" value="1"/>
</dbReference>
<dbReference type="Gene3D" id="1.10.510.10">
    <property type="entry name" value="Transferase(Phosphotransferase) domain 1"/>
    <property type="match status" value="1"/>
</dbReference>
<accession>A0A8K0G0V2</accession>
<evidence type="ECO:0000259" key="1">
    <source>
        <dbReference type="PROSITE" id="PS50011"/>
    </source>
</evidence>
<dbReference type="AlphaFoldDB" id="A0A8K0G0V2"/>
<dbReference type="PRINTS" id="PR00109">
    <property type="entry name" value="TYRKINASE"/>
</dbReference>
<dbReference type="GO" id="GO:0051897">
    <property type="term" value="P:positive regulation of phosphatidylinositol 3-kinase/protein kinase B signal transduction"/>
    <property type="evidence" value="ECO:0007669"/>
    <property type="project" value="TreeGrafter"/>
</dbReference>
<dbReference type="PROSITE" id="PS50011">
    <property type="entry name" value="PROTEIN_KINASE_DOM"/>
    <property type="match status" value="1"/>
</dbReference>
<dbReference type="EMBL" id="VTPC01082192">
    <property type="protein sequence ID" value="KAF2887700.1"/>
    <property type="molecule type" value="Genomic_DNA"/>
</dbReference>
<dbReference type="GO" id="GO:0005518">
    <property type="term" value="F:collagen binding"/>
    <property type="evidence" value="ECO:0007669"/>
    <property type="project" value="TreeGrafter"/>
</dbReference>
<protein>
    <recommendedName>
        <fullName evidence="1">Protein kinase domain-containing protein</fullName>
    </recommendedName>
</protein>